<dbReference type="EMBL" id="CALNXJ010000076">
    <property type="protein sequence ID" value="CAH3160642.1"/>
    <property type="molecule type" value="Genomic_DNA"/>
</dbReference>
<organism evidence="1 2">
    <name type="scientific">Pocillopora meandrina</name>
    <dbReference type="NCBI Taxonomy" id="46732"/>
    <lineage>
        <taxon>Eukaryota</taxon>
        <taxon>Metazoa</taxon>
        <taxon>Cnidaria</taxon>
        <taxon>Anthozoa</taxon>
        <taxon>Hexacorallia</taxon>
        <taxon>Scleractinia</taxon>
        <taxon>Astrocoeniina</taxon>
        <taxon>Pocilloporidae</taxon>
        <taxon>Pocillopora</taxon>
    </lineage>
</organism>
<comment type="caution">
    <text evidence="1">The sequence shown here is derived from an EMBL/GenBank/DDBJ whole genome shotgun (WGS) entry which is preliminary data.</text>
</comment>
<gene>
    <name evidence="1" type="ORF">PMEA_00032474</name>
</gene>
<proteinExistence type="predicted"/>
<dbReference type="AlphaFoldDB" id="A0AAU9XX76"/>
<reference evidence="1 2" key="1">
    <citation type="submission" date="2022-05" db="EMBL/GenBank/DDBJ databases">
        <authorList>
            <consortium name="Genoscope - CEA"/>
            <person name="William W."/>
        </authorList>
    </citation>
    <scope>NUCLEOTIDE SEQUENCE [LARGE SCALE GENOMIC DNA]</scope>
</reference>
<sequence length="154" mass="17136">MTENMNNGLTFRAWSLSRQKYLVLTEDGGEKTPKIRATGDDEGKESQFTMVLNTANLTFNENSAHLVFTAQDGQNYALIADLKNGTVSFTKYEKSSERIGAFVKESLGEQGPTYALRVAQSQSCIAANKDGFLSLRPFERIYPHPDTIFVLSKV</sequence>
<evidence type="ECO:0000313" key="2">
    <source>
        <dbReference type="Proteomes" id="UP001159428"/>
    </source>
</evidence>
<protein>
    <submittedName>
        <fullName evidence="1">Uncharacterized protein</fullName>
    </submittedName>
</protein>
<keyword evidence="2" id="KW-1185">Reference proteome</keyword>
<dbReference type="Proteomes" id="UP001159428">
    <property type="component" value="Unassembled WGS sequence"/>
</dbReference>
<accession>A0AAU9XX76</accession>
<evidence type="ECO:0000313" key="1">
    <source>
        <dbReference type="EMBL" id="CAH3160642.1"/>
    </source>
</evidence>
<name>A0AAU9XX76_9CNID</name>